<evidence type="ECO:0000256" key="6">
    <source>
        <dbReference type="ARBA" id="ARBA00052546"/>
    </source>
</evidence>
<keyword evidence="3 8" id="KW-0285">Flavoprotein</keyword>
<comment type="catalytic activity">
    <reaction evidence="6">
        <text>a 2,3-saturated acyl-CoA + A = a 2,3-dehydroacyl-CoA + AH2</text>
        <dbReference type="Rhea" id="RHEA:48608"/>
        <dbReference type="ChEBI" id="CHEBI:13193"/>
        <dbReference type="ChEBI" id="CHEBI:17499"/>
        <dbReference type="ChEBI" id="CHEBI:60015"/>
        <dbReference type="ChEBI" id="CHEBI:65111"/>
    </reaction>
</comment>
<evidence type="ECO:0000256" key="7">
    <source>
        <dbReference type="ARBA" id="ARBA00071575"/>
    </source>
</evidence>
<dbReference type="InterPro" id="IPR006091">
    <property type="entry name" value="Acyl-CoA_Oxase/DH_mid-dom"/>
</dbReference>
<name>A0A7X0FVP2_9ACTN</name>
<dbReference type="InterPro" id="IPR013786">
    <property type="entry name" value="AcylCoA_DH/ox_N"/>
</dbReference>
<dbReference type="InterPro" id="IPR009075">
    <property type="entry name" value="AcylCo_DH/oxidase_C"/>
</dbReference>
<keyword evidence="5 8" id="KW-0560">Oxidoreductase</keyword>
<dbReference type="PANTHER" id="PTHR43884">
    <property type="entry name" value="ACYL-COA DEHYDROGENASE"/>
    <property type="match status" value="1"/>
</dbReference>
<dbReference type="PROSITE" id="PS00073">
    <property type="entry name" value="ACYL_COA_DH_2"/>
    <property type="match status" value="1"/>
</dbReference>
<feature type="domain" description="Acyl-CoA dehydrogenase/oxidase C-terminal" evidence="9">
    <location>
        <begin position="233"/>
        <end position="388"/>
    </location>
</feature>
<evidence type="ECO:0000256" key="4">
    <source>
        <dbReference type="ARBA" id="ARBA00022827"/>
    </source>
</evidence>
<evidence type="ECO:0000259" key="9">
    <source>
        <dbReference type="Pfam" id="PF00441"/>
    </source>
</evidence>
<evidence type="ECO:0000313" key="12">
    <source>
        <dbReference type="EMBL" id="MBB6394015.1"/>
    </source>
</evidence>
<evidence type="ECO:0000259" key="11">
    <source>
        <dbReference type="Pfam" id="PF02771"/>
    </source>
</evidence>
<dbReference type="AlphaFoldDB" id="A0A7X0FVP2"/>
<gene>
    <name evidence="12" type="ORF">BKA00_000929</name>
</gene>
<dbReference type="Pfam" id="PF00441">
    <property type="entry name" value="Acyl-CoA_dh_1"/>
    <property type="match status" value="1"/>
</dbReference>
<reference evidence="12 13" key="1">
    <citation type="submission" date="2020-08" db="EMBL/GenBank/DDBJ databases">
        <title>Sequencing the genomes of 1000 actinobacteria strains.</title>
        <authorList>
            <person name="Klenk H.-P."/>
        </authorList>
    </citation>
    <scope>NUCLEOTIDE SEQUENCE [LARGE SCALE GENOMIC DNA]</scope>
    <source>
        <strain evidence="12 13">DSM 43675</strain>
    </source>
</reference>
<dbReference type="InterPro" id="IPR046373">
    <property type="entry name" value="Acyl-CoA_Oxase/DH_mid-dom_sf"/>
</dbReference>
<dbReference type="Gene3D" id="2.40.110.10">
    <property type="entry name" value="Butyryl-CoA Dehydrogenase, subunit A, domain 2"/>
    <property type="match status" value="1"/>
</dbReference>
<dbReference type="InterPro" id="IPR009100">
    <property type="entry name" value="AcylCoA_DH/oxidase_NM_dom_sf"/>
</dbReference>
<dbReference type="Pfam" id="PF02771">
    <property type="entry name" value="Acyl-CoA_dh_N"/>
    <property type="match status" value="1"/>
</dbReference>
<dbReference type="Pfam" id="PF02770">
    <property type="entry name" value="Acyl-CoA_dh_M"/>
    <property type="match status" value="1"/>
</dbReference>
<dbReference type="PROSITE" id="PS00072">
    <property type="entry name" value="ACYL_COA_DH_1"/>
    <property type="match status" value="1"/>
</dbReference>
<evidence type="ECO:0000256" key="2">
    <source>
        <dbReference type="ARBA" id="ARBA00009347"/>
    </source>
</evidence>
<dbReference type="SUPFAM" id="SSF56645">
    <property type="entry name" value="Acyl-CoA dehydrogenase NM domain-like"/>
    <property type="match status" value="1"/>
</dbReference>
<feature type="domain" description="Acyl-CoA dehydrogenase/oxidase N-terminal" evidence="11">
    <location>
        <begin position="10"/>
        <end position="121"/>
    </location>
</feature>
<dbReference type="Proteomes" id="UP000546324">
    <property type="component" value="Unassembled WGS sequence"/>
</dbReference>
<protein>
    <recommendedName>
        <fullName evidence="7">Probable acyl-CoA dehydrogenase fadE25</fullName>
    </recommendedName>
</protein>
<dbReference type="FunFam" id="1.10.540.10:FF:000023">
    <property type="entry name" value="Acyl-CoA dehydrogenase FadE25"/>
    <property type="match status" value="1"/>
</dbReference>
<evidence type="ECO:0000313" key="13">
    <source>
        <dbReference type="Proteomes" id="UP000546324"/>
    </source>
</evidence>
<evidence type="ECO:0000256" key="5">
    <source>
        <dbReference type="ARBA" id="ARBA00023002"/>
    </source>
</evidence>
<feature type="domain" description="Acyl-CoA oxidase/dehydrogenase middle" evidence="10">
    <location>
        <begin position="126"/>
        <end position="221"/>
    </location>
</feature>
<dbReference type="FunFam" id="1.20.140.10:FF:000004">
    <property type="entry name" value="Acyl-CoA dehydrogenase FadE25"/>
    <property type="match status" value="1"/>
</dbReference>
<comment type="cofactor">
    <cofactor evidence="1 8">
        <name>FAD</name>
        <dbReference type="ChEBI" id="CHEBI:57692"/>
    </cofactor>
</comment>
<proteinExistence type="inferred from homology"/>
<dbReference type="PIRSF" id="PIRSF016578">
    <property type="entry name" value="HsaA"/>
    <property type="match status" value="1"/>
</dbReference>
<dbReference type="EMBL" id="JACHMQ010000001">
    <property type="protein sequence ID" value="MBB6394015.1"/>
    <property type="molecule type" value="Genomic_DNA"/>
</dbReference>
<dbReference type="PANTHER" id="PTHR43884:SF12">
    <property type="entry name" value="ISOVALERYL-COA DEHYDROGENASE, MITOCHONDRIAL-RELATED"/>
    <property type="match status" value="1"/>
</dbReference>
<keyword evidence="4 8" id="KW-0274">FAD</keyword>
<accession>A0A7X0FVP2</accession>
<dbReference type="GO" id="GO:0003995">
    <property type="term" value="F:acyl-CoA dehydrogenase activity"/>
    <property type="evidence" value="ECO:0007669"/>
    <property type="project" value="InterPro"/>
</dbReference>
<evidence type="ECO:0000256" key="1">
    <source>
        <dbReference type="ARBA" id="ARBA00001974"/>
    </source>
</evidence>
<dbReference type="FunFam" id="2.40.110.10:FF:000001">
    <property type="entry name" value="Acyl-CoA dehydrogenase, mitochondrial"/>
    <property type="match status" value="1"/>
</dbReference>
<comment type="similarity">
    <text evidence="2 8">Belongs to the acyl-CoA dehydrogenase family.</text>
</comment>
<keyword evidence="13" id="KW-1185">Reference proteome</keyword>
<dbReference type="GO" id="GO:0050660">
    <property type="term" value="F:flavin adenine dinucleotide binding"/>
    <property type="evidence" value="ECO:0007669"/>
    <property type="project" value="InterPro"/>
</dbReference>
<evidence type="ECO:0000259" key="10">
    <source>
        <dbReference type="Pfam" id="PF02770"/>
    </source>
</evidence>
<dbReference type="Gene3D" id="1.20.140.10">
    <property type="entry name" value="Butyryl-CoA Dehydrogenase, subunit A, domain 3"/>
    <property type="match status" value="1"/>
</dbReference>
<dbReference type="InterPro" id="IPR036250">
    <property type="entry name" value="AcylCo_DH-like_C"/>
</dbReference>
<organism evidence="12 13">
    <name type="scientific">Actinomadura coerulea</name>
    <dbReference type="NCBI Taxonomy" id="46159"/>
    <lineage>
        <taxon>Bacteria</taxon>
        <taxon>Bacillati</taxon>
        <taxon>Actinomycetota</taxon>
        <taxon>Actinomycetes</taxon>
        <taxon>Streptosporangiales</taxon>
        <taxon>Thermomonosporaceae</taxon>
        <taxon>Actinomadura</taxon>
    </lineage>
</organism>
<dbReference type="Gene3D" id="1.10.540.10">
    <property type="entry name" value="Acyl-CoA dehydrogenase/oxidase, N-terminal domain"/>
    <property type="match status" value="1"/>
</dbReference>
<dbReference type="RefSeq" id="WP_185023733.1">
    <property type="nucleotide sequence ID" value="NZ_JACHMQ010000001.1"/>
</dbReference>
<sequence>MSDFPAYAPSEEHELLRSSVRELAEAKIAPFAAEVDEESRFPQEALDALVAGDLHAVHVPESYGGAGADALATVVVIEEVARVCASSSLIPAVNKLGTVPVLLAGSEGLKERFLGPVARGEAMFSYALSEAEAGSDAAGMKTRAVREGDGWVLNGTKMWITNAGVSRFYTVMAVTDPSAGARGISAFVVDSEQDAGVSFGPKERKLGIKGSPTRQVVLEGVRVPADRMIGAEGTGFKTALATLDHTRITIAAQALGIAQGALDFAVGYVKQRRQFGKAIADFQGVRFMLADMAMRLEGARQLTYHAAVKSERAMAGERVPDLTFVSSACKALASDVAMDVTTDAVQLLGGYGYTRDFPVERMMRDAKITQIYEGTNQIQRMVMARQLLK</sequence>
<evidence type="ECO:0000256" key="3">
    <source>
        <dbReference type="ARBA" id="ARBA00022630"/>
    </source>
</evidence>
<evidence type="ECO:0000256" key="8">
    <source>
        <dbReference type="RuleBase" id="RU362125"/>
    </source>
</evidence>
<dbReference type="InterPro" id="IPR006089">
    <property type="entry name" value="Acyl-CoA_DH_CS"/>
</dbReference>
<dbReference type="InterPro" id="IPR037069">
    <property type="entry name" value="AcylCoA_DH/ox_N_sf"/>
</dbReference>
<dbReference type="SUPFAM" id="SSF47203">
    <property type="entry name" value="Acyl-CoA dehydrogenase C-terminal domain-like"/>
    <property type="match status" value="1"/>
</dbReference>
<comment type="caution">
    <text evidence="12">The sequence shown here is derived from an EMBL/GenBank/DDBJ whole genome shotgun (WGS) entry which is preliminary data.</text>
</comment>